<dbReference type="InterPro" id="IPR043129">
    <property type="entry name" value="ATPase_NBD"/>
</dbReference>
<comment type="caution">
    <text evidence="3">The sequence shown here is derived from an EMBL/GenBank/DDBJ whole genome shotgun (WGS) entry which is preliminary data.</text>
</comment>
<dbReference type="SUPFAM" id="SSF53067">
    <property type="entry name" value="Actin-like ATPase domain"/>
    <property type="match status" value="2"/>
</dbReference>
<dbReference type="EMBL" id="QROT01000007">
    <property type="protein sequence ID" value="RHL44063.1"/>
    <property type="molecule type" value="Genomic_DNA"/>
</dbReference>
<reference evidence="3 4" key="1">
    <citation type="submission" date="2018-08" db="EMBL/GenBank/DDBJ databases">
        <title>A genome reference for cultivated species of the human gut microbiota.</title>
        <authorList>
            <person name="Zou Y."/>
            <person name="Xue W."/>
            <person name="Luo G."/>
        </authorList>
    </citation>
    <scope>NUCLEOTIDE SEQUENCE [LARGE SCALE GENOMIC DNA]</scope>
    <source>
        <strain evidence="3 4">AF37-4</strain>
    </source>
</reference>
<feature type="domain" description="Actin-like protein N-terminal" evidence="1">
    <location>
        <begin position="9"/>
        <end position="141"/>
    </location>
</feature>
<sequence>MENKIEIIAIDHGWSNIKTVNTVFTTAVNRIANEPGIFDNVLQYEGNYYSVGGKRLEVKDTKVTDDSFYLLTLAAIAKELKIKGKNHADIFLSVGLPLTRFGAEKEDFIKYLSRKREVTFKFEKQTYRVNIVKVSVFPQCYAAVADRMAEYGRKHIVVDIGSWTMDLMTIKDMKPELSECDTRPMGLITCMHAINKECVAKFNCEIDESELEYIMKTGVCNMEEKYAKVVEYEMRRFANKVFNTLREFNININITPITFVGGGATVMKTYGENTGKNISYIEDIKANAKGFEYLAKAFMLSKAKQRGEN</sequence>
<evidence type="ECO:0000313" key="3">
    <source>
        <dbReference type="EMBL" id="RHL44063.1"/>
    </source>
</evidence>
<proteinExistence type="predicted"/>
<dbReference type="Pfam" id="PF21522">
    <property type="entry name" value="MreB-like_C"/>
    <property type="match status" value="1"/>
</dbReference>
<evidence type="ECO:0000259" key="2">
    <source>
        <dbReference type="Pfam" id="PF21522"/>
    </source>
</evidence>
<evidence type="ECO:0000259" key="1">
    <source>
        <dbReference type="Pfam" id="PF17989"/>
    </source>
</evidence>
<dbReference type="AlphaFoldDB" id="A0A415L653"/>
<accession>A0A415L653</accession>
<evidence type="ECO:0000313" key="4">
    <source>
        <dbReference type="Proteomes" id="UP000283314"/>
    </source>
</evidence>
<dbReference type="InterPro" id="IPR049067">
    <property type="entry name" value="MreB-like_C"/>
</dbReference>
<name>A0A415L653_9FIRM</name>
<dbReference type="GeneID" id="66467531"/>
<protein>
    <submittedName>
        <fullName evidence="3">Plasmid segregation actin-type ATPase ParM</fullName>
    </submittedName>
</protein>
<dbReference type="InterPro" id="IPR040607">
    <property type="entry name" value="ALP_N"/>
</dbReference>
<dbReference type="RefSeq" id="WP_118380015.1">
    <property type="nucleotide sequence ID" value="NZ_CABJDQ010000007.1"/>
</dbReference>
<feature type="domain" description="Actin homologue MreB-like C-terminal" evidence="2">
    <location>
        <begin position="157"/>
        <end position="268"/>
    </location>
</feature>
<organism evidence="3 4">
    <name type="scientific">Eubacterium ventriosum</name>
    <dbReference type="NCBI Taxonomy" id="39496"/>
    <lineage>
        <taxon>Bacteria</taxon>
        <taxon>Bacillati</taxon>
        <taxon>Bacillota</taxon>
        <taxon>Clostridia</taxon>
        <taxon>Eubacteriales</taxon>
        <taxon>Eubacteriaceae</taxon>
        <taxon>Eubacterium</taxon>
    </lineage>
</organism>
<dbReference type="Proteomes" id="UP000283314">
    <property type="component" value="Unassembled WGS sequence"/>
</dbReference>
<dbReference type="CDD" id="cd10227">
    <property type="entry name" value="ASKHA_NBD_ParM-like"/>
    <property type="match status" value="1"/>
</dbReference>
<dbReference type="Pfam" id="PF17989">
    <property type="entry name" value="ALP_N"/>
    <property type="match status" value="1"/>
</dbReference>
<dbReference type="Gene3D" id="3.30.420.40">
    <property type="match status" value="2"/>
</dbReference>
<gene>
    <name evidence="3" type="ORF">DW018_09755</name>
</gene>